<sequence length="210" mass="23000">MGKFTELLEKWTGGGPGGGKRTQTIRWIVLLGLTGAALMIINSFVSVKEIADPLSDSRGSPEQNAEPAFGAAKEDTEFDEYERKYETKIREILDKMIGVGAVDVLVTIDSTEELVIKQNTKSTQQVTDENDQNGGRRHVTDVDQSSDVVLHEKSGDQVPIVVKKMKPQVRGVLIVARGAENAAVKRLIKEAVERGLSVPAHRISVVPRKQ</sequence>
<proteinExistence type="predicted"/>
<feature type="region of interest" description="Disordered" evidence="1">
    <location>
        <begin position="120"/>
        <end position="140"/>
    </location>
</feature>
<dbReference type="AlphaFoldDB" id="A0A172TME2"/>
<organism evidence="3 4">
    <name type="scientific">Paenibacillus swuensis</name>
    <dbReference type="NCBI Taxonomy" id="1178515"/>
    <lineage>
        <taxon>Bacteria</taxon>
        <taxon>Bacillati</taxon>
        <taxon>Bacillota</taxon>
        <taxon>Bacilli</taxon>
        <taxon>Bacillales</taxon>
        <taxon>Paenibacillaceae</taxon>
        <taxon>Paenibacillus</taxon>
    </lineage>
</organism>
<evidence type="ECO:0000313" key="4">
    <source>
        <dbReference type="Proteomes" id="UP000076927"/>
    </source>
</evidence>
<feature type="region of interest" description="Disordered" evidence="1">
    <location>
        <begin position="53"/>
        <end position="72"/>
    </location>
</feature>
<keyword evidence="4" id="KW-1185">Reference proteome</keyword>
<dbReference type="OrthoDB" id="2381602at2"/>
<accession>A0A172TME2</accession>
<dbReference type="RefSeq" id="WP_068609479.1">
    <property type="nucleotide sequence ID" value="NZ_CP011388.1"/>
</dbReference>
<dbReference type="NCBIfam" id="TIGR02830">
    <property type="entry name" value="spore_III_AG"/>
    <property type="match status" value="1"/>
</dbReference>
<evidence type="ECO:0000313" key="3">
    <source>
        <dbReference type="EMBL" id="ANE48074.1"/>
    </source>
</evidence>
<protein>
    <submittedName>
        <fullName evidence="3">Stage III sporulation protein AG</fullName>
    </submittedName>
</protein>
<dbReference type="Proteomes" id="UP000076927">
    <property type="component" value="Chromosome"/>
</dbReference>
<name>A0A172TME2_9BACL</name>
<dbReference type="InterPro" id="IPR014195">
    <property type="entry name" value="Spore_III_AG"/>
</dbReference>
<dbReference type="KEGG" id="pswu:SY83_19260"/>
<keyword evidence="2" id="KW-1133">Transmembrane helix</keyword>
<dbReference type="PATRIC" id="fig|1178515.4.peg.3893"/>
<evidence type="ECO:0000256" key="1">
    <source>
        <dbReference type="SAM" id="MobiDB-lite"/>
    </source>
</evidence>
<gene>
    <name evidence="3" type="ORF">SY83_19260</name>
</gene>
<evidence type="ECO:0000256" key="2">
    <source>
        <dbReference type="SAM" id="Phobius"/>
    </source>
</evidence>
<dbReference type="STRING" id="1178515.SY83_19260"/>
<keyword evidence="2" id="KW-0472">Membrane</keyword>
<keyword evidence="2" id="KW-0812">Transmembrane</keyword>
<reference evidence="3 4" key="1">
    <citation type="submission" date="2015-01" db="EMBL/GenBank/DDBJ databases">
        <title>Paenibacillus swuensis/DY6/whole genome sequencing.</title>
        <authorList>
            <person name="Kim M.K."/>
            <person name="Srinivasan S."/>
            <person name="Lee J.-J."/>
        </authorList>
    </citation>
    <scope>NUCLEOTIDE SEQUENCE [LARGE SCALE GENOMIC DNA]</scope>
    <source>
        <strain evidence="3 4">DY6</strain>
    </source>
</reference>
<dbReference type="EMBL" id="CP011388">
    <property type="protein sequence ID" value="ANE48074.1"/>
    <property type="molecule type" value="Genomic_DNA"/>
</dbReference>
<feature type="transmembrane region" description="Helical" evidence="2">
    <location>
        <begin position="27"/>
        <end position="45"/>
    </location>
</feature>